<feature type="domain" description="Ribosome maturation protein SDO1/SBDS C-terminal" evidence="1">
    <location>
        <begin position="2"/>
        <end position="47"/>
    </location>
</feature>
<sequence>YGTIKKEEWQSNGAWVTIIDLPAGLQAEFLDKLNKLTHGRVQIKTLK</sequence>
<name>X1GHA8_9ZZZZ</name>
<organism evidence="2">
    <name type="scientific">marine sediment metagenome</name>
    <dbReference type="NCBI Taxonomy" id="412755"/>
    <lineage>
        <taxon>unclassified sequences</taxon>
        <taxon>metagenomes</taxon>
        <taxon>ecological metagenomes</taxon>
    </lineage>
</organism>
<gene>
    <name evidence="2" type="ORF">S03H2_21855</name>
</gene>
<protein>
    <recommendedName>
        <fullName evidence="1">Ribosome maturation protein SDO1/SBDS C-terminal domain-containing protein</fullName>
    </recommendedName>
</protein>
<dbReference type="AlphaFoldDB" id="X1GHA8"/>
<feature type="non-terminal residue" evidence="2">
    <location>
        <position position="1"/>
    </location>
</feature>
<reference evidence="2" key="1">
    <citation type="journal article" date="2014" name="Front. Microbiol.">
        <title>High frequency of phylogenetically diverse reductive dehalogenase-homologous genes in deep subseafloor sedimentary metagenomes.</title>
        <authorList>
            <person name="Kawai M."/>
            <person name="Futagami T."/>
            <person name="Toyoda A."/>
            <person name="Takaki Y."/>
            <person name="Nishi S."/>
            <person name="Hori S."/>
            <person name="Arai W."/>
            <person name="Tsubouchi T."/>
            <person name="Morono Y."/>
            <person name="Uchiyama I."/>
            <person name="Ito T."/>
            <person name="Fujiyama A."/>
            <person name="Inagaki F."/>
            <person name="Takami H."/>
        </authorList>
    </citation>
    <scope>NUCLEOTIDE SEQUENCE</scope>
    <source>
        <strain evidence="2">Expedition CK06-06</strain>
    </source>
</reference>
<dbReference type="InterPro" id="IPR046928">
    <property type="entry name" value="SDO1/SBDS_C"/>
</dbReference>
<dbReference type="Gene3D" id="3.30.70.240">
    <property type="match status" value="1"/>
</dbReference>
<accession>X1GHA8</accession>
<dbReference type="SUPFAM" id="SSF54980">
    <property type="entry name" value="EF-G C-terminal domain-like"/>
    <property type="match status" value="1"/>
</dbReference>
<comment type="caution">
    <text evidence="2">The sequence shown here is derived from an EMBL/GenBank/DDBJ whole genome shotgun (WGS) entry which is preliminary data.</text>
</comment>
<evidence type="ECO:0000313" key="2">
    <source>
        <dbReference type="EMBL" id="GAH32418.1"/>
    </source>
</evidence>
<evidence type="ECO:0000259" key="1">
    <source>
        <dbReference type="Pfam" id="PF20268"/>
    </source>
</evidence>
<proteinExistence type="predicted"/>
<dbReference type="EMBL" id="BARU01011685">
    <property type="protein sequence ID" value="GAH32418.1"/>
    <property type="molecule type" value="Genomic_DNA"/>
</dbReference>
<dbReference type="InterPro" id="IPR035647">
    <property type="entry name" value="EFG_III/V"/>
</dbReference>
<dbReference type="Pfam" id="PF20268">
    <property type="entry name" value="SBDS_C"/>
    <property type="match status" value="1"/>
</dbReference>